<dbReference type="Proteomes" id="UP000054560">
    <property type="component" value="Unassembled WGS sequence"/>
</dbReference>
<dbReference type="AlphaFoldDB" id="A0A0L0GBD4"/>
<accession>A0A0L0GBD4</accession>
<dbReference type="SMART" id="SM01388">
    <property type="entry name" value="Mob1_phocein"/>
    <property type="match status" value="1"/>
</dbReference>
<dbReference type="Gene3D" id="1.20.140.30">
    <property type="entry name" value="MOB kinase activator"/>
    <property type="match status" value="1"/>
</dbReference>
<name>A0A0L0GBD4_9EUKA</name>
<dbReference type="RefSeq" id="XP_014160116.1">
    <property type="nucleotide sequence ID" value="XM_014304641.1"/>
</dbReference>
<evidence type="ECO:0000313" key="1">
    <source>
        <dbReference type="EMBL" id="KNC86214.1"/>
    </source>
</evidence>
<dbReference type="PANTHER" id="PTHR22599">
    <property type="entry name" value="MPS ONE BINDER KINASE ACTIVATOR-LIKE MOB"/>
    <property type="match status" value="1"/>
</dbReference>
<dbReference type="SUPFAM" id="SSF101152">
    <property type="entry name" value="Mob1/phocein"/>
    <property type="match status" value="1"/>
</dbReference>
<organism evidence="1 2">
    <name type="scientific">Sphaeroforma arctica JP610</name>
    <dbReference type="NCBI Taxonomy" id="667725"/>
    <lineage>
        <taxon>Eukaryota</taxon>
        <taxon>Ichthyosporea</taxon>
        <taxon>Ichthyophonida</taxon>
        <taxon>Sphaeroforma</taxon>
    </lineage>
</organism>
<dbReference type="EMBL" id="KQ241662">
    <property type="protein sequence ID" value="KNC86214.1"/>
    <property type="molecule type" value="Genomic_DNA"/>
</dbReference>
<sequence>MCVGKKKKGTVEVAAQWLAESNVKTKAFDYNWKEMVACPIHVPQNEWVAANVGPFFNHTSVLYATLSDFCNVSRCPTMSAGSKTEFVWFDERGKKVKGLAAPNYIEYAMSYIQTQIEDENIFPTRLDMNFSRDFLTVCKKIFKLLFHVLSHMYHSHYSQVLELGLNGHLNTMFQHFCYFGLVHRLLDHKECALMEPLLKEFGL</sequence>
<dbReference type="GeneID" id="25902128"/>
<proteinExistence type="predicted"/>
<protein>
    <submittedName>
        <fullName evidence="1">Uncharacterized protein</fullName>
    </submittedName>
</protein>
<reference evidence="1 2" key="1">
    <citation type="submission" date="2011-02" db="EMBL/GenBank/DDBJ databases">
        <title>The Genome Sequence of Sphaeroforma arctica JP610.</title>
        <authorList>
            <consortium name="The Broad Institute Genome Sequencing Platform"/>
            <person name="Russ C."/>
            <person name="Cuomo C."/>
            <person name="Young S.K."/>
            <person name="Zeng Q."/>
            <person name="Gargeya S."/>
            <person name="Alvarado L."/>
            <person name="Berlin A."/>
            <person name="Chapman S.B."/>
            <person name="Chen Z."/>
            <person name="Freedman E."/>
            <person name="Gellesch M."/>
            <person name="Goldberg J."/>
            <person name="Griggs A."/>
            <person name="Gujja S."/>
            <person name="Heilman E."/>
            <person name="Heiman D."/>
            <person name="Howarth C."/>
            <person name="Mehta T."/>
            <person name="Neiman D."/>
            <person name="Pearson M."/>
            <person name="Roberts A."/>
            <person name="Saif S."/>
            <person name="Shea T."/>
            <person name="Shenoy N."/>
            <person name="Sisk P."/>
            <person name="Stolte C."/>
            <person name="Sykes S."/>
            <person name="White J."/>
            <person name="Yandava C."/>
            <person name="Burger G."/>
            <person name="Gray M.W."/>
            <person name="Holland P.W.H."/>
            <person name="King N."/>
            <person name="Lang F.B.F."/>
            <person name="Roger A.J."/>
            <person name="Ruiz-Trillo I."/>
            <person name="Haas B."/>
            <person name="Nusbaum C."/>
            <person name="Birren B."/>
        </authorList>
    </citation>
    <scope>NUCLEOTIDE SEQUENCE [LARGE SCALE GENOMIC DNA]</scope>
    <source>
        <strain evidence="1 2">JP610</strain>
    </source>
</reference>
<gene>
    <name evidence="1" type="ORF">SARC_01624</name>
</gene>
<dbReference type="eggNOG" id="KOG0440">
    <property type="taxonomic scope" value="Eukaryota"/>
</dbReference>
<keyword evidence="2" id="KW-1185">Reference proteome</keyword>
<dbReference type="STRING" id="667725.A0A0L0GBD4"/>
<dbReference type="Pfam" id="PF03637">
    <property type="entry name" value="Mob1_phocein"/>
    <property type="match status" value="1"/>
</dbReference>
<evidence type="ECO:0000313" key="2">
    <source>
        <dbReference type="Proteomes" id="UP000054560"/>
    </source>
</evidence>
<dbReference type="InterPro" id="IPR036703">
    <property type="entry name" value="MOB_kinase_act_sf"/>
</dbReference>
<dbReference type="OrthoDB" id="8170117at2759"/>
<dbReference type="InterPro" id="IPR005301">
    <property type="entry name" value="MOB_kinase_act_fam"/>
</dbReference>